<feature type="transmembrane region" description="Helical" evidence="5">
    <location>
        <begin position="321"/>
        <end position="342"/>
    </location>
</feature>
<dbReference type="PANTHER" id="PTHR23501">
    <property type="entry name" value="MAJOR FACILITATOR SUPERFAMILY"/>
    <property type="match status" value="1"/>
</dbReference>
<comment type="subcellular location">
    <subcellularLocation>
        <location evidence="1">Membrane</location>
        <topology evidence="1">Multi-pass membrane protein</topology>
    </subcellularLocation>
</comment>
<dbReference type="InterPro" id="IPR036259">
    <property type="entry name" value="MFS_trans_sf"/>
</dbReference>
<evidence type="ECO:0000256" key="3">
    <source>
        <dbReference type="ARBA" id="ARBA00022989"/>
    </source>
</evidence>
<sequence>MSQTNKDAYKTAEKDIPMHIATAPDSPELVKKEFALTEDPASLEQNVEQEYPTGFKLAGIMFGLACSIFVVALDQTIIATAIPSISNQFRKINDIGWYGSAYFLTSCALQPTWGKIYQTFSVKWFFILAVVLFELGSLICGVAPSSEVLIIGRAVAGLGVSGIFSGGLTIIAYSVPLEKRPAYMGIIGAMFGIASVAGPLLGGVFTEQITWRWCFYINLPVGAITVVSVVFLVHIKQKRETRTVMERLRRIDFLGAACLLPAVICLLLALQWGGNTYAWSSSKIIGLFVGAGLLLLVFAGVQWKLQDRGTIPPKIIRNRSVWASCAFGAAFGGSFFIMAYYIPLYFQAIKGSSAVKSGLQLLPLMISVVLSSILSGAVITKVGYYTPILIGGAVFLTIGAGLVTSWKVNSPIGIWFSYQVIMGLGAGGSFQIPIIAVQTVLDLEDVPVGTALISFAQSLGGAVFIAVAQSLFSNTLVKGLHSRIEDPSVVQTVVSSGATGFRNVVEASYLPVIYDAYIHSLTASYKVALVAGAFSVLFACCVEFKSVKNKKGMELAVAA</sequence>
<name>R4XH86_TAPDE</name>
<feature type="transmembrane region" description="Helical" evidence="5">
    <location>
        <begin position="448"/>
        <end position="472"/>
    </location>
</feature>
<feature type="transmembrane region" description="Helical" evidence="5">
    <location>
        <begin position="60"/>
        <end position="82"/>
    </location>
</feature>
<dbReference type="CDD" id="cd17502">
    <property type="entry name" value="MFS_Azr1_MDR_like"/>
    <property type="match status" value="1"/>
</dbReference>
<feature type="transmembrane region" description="Helical" evidence="5">
    <location>
        <begin position="124"/>
        <end position="144"/>
    </location>
</feature>
<dbReference type="Pfam" id="PF07690">
    <property type="entry name" value="MFS_1"/>
    <property type="match status" value="1"/>
</dbReference>
<dbReference type="Gene3D" id="1.20.1720.10">
    <property type="entry name" value="Multidrug resistance protein D"/>
    <property type="match status" value="1"/>
</dbReference>
<feature type="transmembrane region" description="Helical" evidence="5">
    <location>
        <begin position="387"/>
        <end position="406"/>
    </location>
</feature>
<feature type="transmembrane region" description="Helical" evidence="5">
    <location>
        <begin position="284"/>
        <end position="301"/>
    </location>
</feature>
<feature type="transmembrane region" description="Helical" evidence="5">
    <location>
        <begin position="412"/>
        <end position="436"/>
    </location>
</feature>
<dbReference type="PROSITE" id="PS50850">
    <property type="entry name" value="MFS"/>
    <property type="match status" value="1"/>
</dbReference>
<dbReference type="eggNOG" id="KOG0254">
    <property type="taxonomic scope" value="Eukaryota"/>
</dbReference>
<keyword evidence="2 5" id="KW-0812">Transmembrane</keyword>
<feature type="transmembrane region" description="Helical" evidence="5">
    <location>
        <begin position="213"/>
        <end position="233"/>
    </location>
</feature>
<dbReference type="PRINTS" id="PR01036">
    <property type="entry name" value="TCRTETB"/>
</dbReference>
<accession>R4XH86</accession>
<evidence type="ECO:0000313" key="7">
    <source>
        <dbReference type="EMBL" id="CCG83893.1"/>
    </source>
</evidence>
<dbReference type="Gene3D" id="1.20.1250.20">
    <property type="entry name" value="MFS general substrate transporter like domains"/>
    <property type="match status" value="1"/>
</dbReference>
<dbReference type="FunFam" id="1.20.1250.20:FF:000196">
    <property type="entry name" value="MFS toxin efflux pump (AflT)"/>
    <property type="match status" value="1"/>
</dbReference>
<proteinExistence type="predicted"/>
<dbReference type="OrthoDB" id="10021397at2759"/>
<feature type="transmembrane region" description="Helical" evidence="5">
    <location>
        <begin position="523"/>
        <end position="544"/>
    </location>
</feature>
<keyword evidence="8" id="KW-1185">Reference proteome</keyword>
<dbReference type="AlphaFoldDB" id="R4XH86"/>
<dbReference type="InterPro" id="IPR011701">
    <property type="entry name" value="MFS"/>
</dbReference>
<dbReference type="GO" id="GO:0005886">
    <property type="term" value="C:plasma membrane"/>
    <property type="evidence" value="ECO:0007669"/>
    <property type="project" value="TreeGrafter"/>
</dbReference>
<evidence type="ECO:0000256" key="5">
    <source>
        <dbReference type="SAM" id="Phobius"/>
    </source>
</evidence>
<dbReference type="PANTHER" id="PTHR23501:SF198">
    <property type="entry name" value="AZOLE RESISTANCE PROTEIN 1-RELATED"/>
    <property type="match status" value="1"/>
</dbReference>
<feature type="transmembrane region" description="Helical" evidence="5">
    <location>
        <begin position="150"/>
        <end position="175"/>
    </location>
</feature>
<keyword evidence="4 5" id="KW-0472">Membrane</keyword>
<dbReference type="FunFam" id="1.20.1720.10:FF:000012">
    <property type="entry name" value="MFS toxin efflux pump (AflT)"/>
    <property type="match status" value="1"/>
</dbReference>
<dbReference type="EMBL" id="CAHR02000187">
    <property type="protein sequence ID" value="CCG83893.1"/>
    <property type="molecule type" value="Genomic_DNA"/>
</dbReference>
<reference evidence="7 8" key="1">
    <citation type="journal article" date="2013" name="MBio">
        <title>Genome sequencing of the plant pathogen Taphrina deformans, the causal agent of peach leaf curl.</title>
        <authorList>
            <person name="Cisse O.H."/>
            <person name="Almeida J.M.G.C.F."/>
            <person name="Fonseca A."/>
            <person name="Kumar A.A."/>
            <person name="Salojaervi J."/>
            <person name="Overmyer K."/>
            <person name="Hauser P.M."/>
            <person name="Pagni M."/>
        </authorList>
    </citation>
    <scope>NUCLEOTIDE SEQUENCE [LARGE SCALE GENOMIC DNA]</scope>
    <source>
        <strain evidence="8">PYCC 5710 / ATCC 11124 / CBS 356.35 / IMI 108563 / JCM 9778 / NBRC 8474</strain>
    </source>
</reference>
<evidence type="ECO:0000259" key="6">
    <source>
        <dbReference type="PROSITE" id="PS50850"/>
    </source>
</evidence>
<evidence type="ECO:0000256" key="1">
    <source>
        <dbReference type="ARBA" id="ARBA00004141"/>
    </source>
</evidence>
<evidence type="ECO:0000313" key="8">
    <source>
        <dbReference type="Proteomes" id="UP000013776"/>
    </source>
</evidence>
<protein>
    <recommendedName>
        <fullName evidence="6">Major facilitator superfamily (MFS) profile domain-containing protein</fullName>
    </recommendedName>
</protein>
<feature type="domain" description="Major facilitator superfamily (MFS) profile" evidence="6">
    <location>
        <begin position="60"/>
        <end position="550"/>
    </location>
</feature>
<feature type="transmembrane region" description="Helical" evidence="5">
    <location>
        <begin position="362"/>
        <end position="380"/>
    </location>
</feature>
<keyword evidence="3 5" id="KW-1133">Transmembrane helix</keyword>
<dbReference type="VEuPathDB" id="FungiDB:TAPDE_004226"/>
<dbReference type="SUPFAM" id="SSF103473">
    <property type="entry name" value="MFS general substrate transporter"/>
    <property type="match status" value="1"/>
</dbReference>
<comment type="caution">
    <text evidence="7">The sequence shown here is derived from an EMBL/GenBank/DDBJ whole genome shotgun (WGS) entry which is preliminary data.</text>
</comment>
<feature type="transmembrane region" description="Helical" evidence="5">
    <location>
        <begin position="182"/>
        <end position="201"/>
    </location>
</feature>
<dbReference type="Proteomes" id="UP000013776">
    <property type="component" value="Unassembled WGS sequence"/>
</dbReference>
<organism evidence="7 8">
    <name type="scientific">Taphrina deformans (strain PYCC 5710 / ATCC 11124 / CBS 356.35 / IMI 108563 / JCM 9778 / NBRC 8474)</name>
    <name type="common">Peach leaf curl fungus</name>
    <name type="synonym">Lalaria deformans</name>
    <dbReference type="NCBI Taxonomy" id="1097556"/>
    <lineage>
        <taxon>Eukaryota</taxon>
        <taxon>Fungi</taxon>
        <taxon>Dikarya</taxon>
        <taxon>Ascomycota</taxon>
        <taxon>Taphrinomycotina</taxon>
        <taxon>Taphrinomycetes</taxon>
        <taxon>Taphrinales</taxon>
        <taxon>Taphrinaceae</taxon>
        <taxon>Taphrina</taxon>
    </lineage>
</organism>
<dbReference type="InterPro" id="IPR020846">
    <property type="entry name" value="MFS_dom"/>
</dbReference>
<evidence type="ECO:0000256" key="2">
    <source>
        <dbReference type="ARBA" id="ARBA00022692"/>
    </source>
</evidence>
<feature type="transmembrane region" description="Helical" evidence="5">
    <location>
        <begin position="253"/>
        <end position="272"/>
    </location>
</feature>
<dbReference type="GO" id="GO:0022857">
    <property type="term" value="F:transmembrane transporter activity"/>
    <property type="evidence" value="ECO:0007669"/>
    <property type="project" value="InterPro"/>
</dbReference>
<gene>
    <name evidence="7" type="ORF">TAPDE_004226</name>
</gene>
<evidence type="ECO:0000256" key="4">
    <source>
        <dbReference type="ARBA" id="ARBA00023136"/>
    </source>
</evidence>